<dbReference type="InterPro" id="IPR050763">
    <property type="entry name" value="ABC_transporter_ATP-binding"/>
</dbReference>
<dbReference type="SMART" id="SM00382">
    <property type="entry name" value="AAA"/>
    <property type="match status" value="1"/>
</dbReference>
<dbReference type="InterPro" id="IPR003593">
    <property type="entry name" value="AAA+_ATPase"/>
</dbReference>
<keyword evidence="1" id="KW-0813">Transport</keyword>
<organism evidence="5 6">
    <name type="scientific">Candidatus Companilactobacillus pullicola</name>
    <dbReference type="NCBI Taxonomy" id="2838523"/>
    <lineage>
        <taxon>Bacteria</taxon>
        <taxon>Bacillati</taxon>
        <taxon>Bacillota</taxon>
        <taxon>Bacilli</taxon>
        <taxon>Lactobacillales</taxon>
        <taxon>Lactobacillaceae</taxon>
        <taxon>Companilactobacillus</taxon>
    </lineage>
</organism>
<dbReference type="Proteomes" id="UP000824013">
    <property type="component" value="Unassembled WGS sequence"/>
</dbReference>
<keyword evidence="3 5" id="KW-0067">ATP-binding</keyword>
<dbReference type="PANTHER" id="PTHR42711">
    <property type="entry name" value="ABC TRANSPORTER ATP-BINDING PROTEIN"/>
    <property type="match status" value="1"/>
</dbReference>
<protein>
    <submittedName>
        <fullName evidence="5">ABC transporter ATP-binding protein</fullName>
    </submittedName>
</protein>
<accession>A0A9D2CPN3</accession>
<feature type="domain" description="ABC transporter" evidence="4">
    <location>
        <begin position="5"/>
        <end position="224"/>
    </location>
</feature>
<dbReference type="GO" id="GO:0005524">
    <property type="term" value="F:ATP binding"/>
    <property type="evidence" value="ECO:0007669"/>
    <property type="project" value="UniProtKB-KW"/>
</dbReference>
<proteinExistence type="predicted"/>
<sequence>MSPILEISHIKKSFKHRIILNDISFNLQPGSVVALVGANGAGKTTLMNIILNLLPSDSGQVKAFSDHDWREITGVMMQDNLSLGRIKVKEIINLSRSYFKHPLPFQKLLSLSGLETLENNYMNQLSGGQKRRLAFALSLSGNPDILFLDEPTVGMDSNARHDFWQEISKLRESGKTIFVTSHYLEELENIADRFLILQNGVIAFDGSIQSLRNIQGNSLVEFDSKLNINTFSNFQSIISIDRLGQHFQIVTNDPNKLITSITPYLAAINNLQVKQTNLDTMLLNYQEGHDHD</sequence>
<evidence type="ECO:0000256" key="2">
    <source>
        <dbReference type="ARBA" id="ARBA00022741"/>
    </source>
</evidence>
<dbReference type="AlphaFoldDB" id="A0A9D2CPN3"/>
<dbReference type="Pfam" id="PF00005">
    <property type="entry name" value="ABC_tran"/>
    <property type="match status" value="1"/>
</dbReference>
<evidence type="ECO:0000259" key="4">
    <source>
        <dbReference type="PROSITE" id="PS50893"/>
    </source>
</evidence>
<evidence type="ECO:0000313" key="5">
    <source>
        <dbReference type="EMBL" id="HIY93646.1"/>
    </source>
</evidence>
<dbReference type="PROSITE" id="PS00211">
    <property type="entry name" value="ABC_TRANSPORTER_1"/>
    <property type="match status" value="1"/>
</dbReference>
<dbReference type="EMBL" id="DXCM01000090">
    <property type="protein sequence ID" value="HIY93646.1"/>
    <property type="molecule type" value="Genomic_DNA"/>
</dbReference>
<evidence type="ECO:0000256" key="3">
    <source>
        <dbReference type="ARBA" id="ARBA00022840"/>
    </source>
</evidence>
<dbReference type="PANTHER" id="PTHR42711:SF17">
    <property type="entry name" value="ABC TRANSPORTER ATP-BINDING PROTEIN"/>
    <property type="match status" value="1"/>
</dbReference>
<name>A0A9D2CPN3_9LACO</name>
<reference evidence="5" key="1">
    <citation type="journal article" date="2021" name="PeerJ">
        <title>Extensive microbial diversity within the chicken gut microbiome revealed by metagenomics and culture.</title>
        <authorList>
            <person name="Gilroy R."/>
            <person name="Ravi A."/>
            <person name="Getino M."/>
            <person name="Pursley I."/>
            <person name="Horton D.L."/>
            <person name="Alikhan N.F."/>
            <person name="Baker D."/>
            <person name="Gharbi K."/>
            <person name="Hall N."/>
            <person name="Watson M."/>
            <person name="Adriaenssens E.M."/>
            <person name="Foster-Nyarko E."/>
            <person name="Jarju S."/>
            <person name="Secka A."/>
            <person name="Antonio M."/>
            <person name="Oren A."/>
            <person name="Chaudhuri R.R."/>
            <person name="La Ragione R."/>
            <person name="Hildebrand F."/>
            <person name="Pallen M.J."/>
        </authorList>
    </citation>
    <scope>NUCLEOTIDE SEQUENCE</scope>
    <source>
        <strain evidence="5">3204</strain>
    </source>
</reference>
<comment type="caution">
    <text evidence="5">The sequence shown here is derived from an EMBL/GenBank/DDBJ whole genome shotgun (WGS) entry which is preliminary data.</text>
</comment>
<dbReference type="SUPFAM" id="SSF52540">
    <property type="entry name" value="P-loop containing nucleoside triphosphate hydrolases"/>
    <property type="match status" value="1"/>
</dbReference>
<evidence type="ECO:0000313" key="6">
    <source>
        <dbReference type="Proteomes" id="UP000824013"/>
    </source>
</evidence>
<dbReference type="Gene3D" id="3.40.50.300">
    <property type="entry name" value="P-loop containing nucleotide triphosphate hydrolases"/>
    <property type="match status" value="1"/>
</dbReference>
<keyword evidence="2" id="KW-0547">Nucleotide-binding</keyword>
<dbReference type="InterPro" id="IPR017871">
    <property type="entry name" value="ABC_transporter-like_CS"/>
</dbReference>
<dbReference type="CDD" id="cd03230">
    <property type="entry name" value="ABC_DR_subfamily_A"/>
    <property type="match status" value="1"/>
</dbReference>
<dbReference type="InterPro" id="IPR027417">
    <property type="entry name" value="P-loop_NTPase"/>
</dbReference>
<reference evidence="5" key="2">
    <citation type="submission" date="2021-04" db="EMBL/GenBank/DDBJ databases">
        <authorList>
            <person name="Gilroy R."/>
        </authorList>
    </citation>
    <scope>NUCLEOTIDE SEQUENCE</scope>
    <source>
        <strain evidence="5">3204</strain>
    </source>
</reference>
<dbReference type="GO" id="GO:0016887">
    <property type="term" value="F:ATP hydrolysis activity"/>
    <property type="evidence" value="ECO:0007669"/>
    <property type="project" value="InterPro"/>
</dbReference>
<evidence type="ECO:0000256" key="1">
    <source>
        <dbReference type="ARBA" id="ARBA00022448"/>
    </source>
</evidence>
<dbReference type="InterPro" id="IPR003439">
    <property type="entry name" value="ABC_transporter-like_ATP-bd"/>
</dbReference>
<dbReference type="PROSITE" id="PS50893">
    <property type="entry name" value="ABC_TRANSPORTER_2"/>
    <property type="match status" value="1"/>
</dbReference>
<gene>
    <name evidence="5" type="ORF">H9820_12000</name>
</gene>